<organism evidence="12 13">
    <name type="scientific">Salinispira pacifica</name>
    <dbReference type="NCBI Taxonomy" id="1307761"/>
    <lineage>
        <taxon>Bacteria</taxon>
        <taxon>Pseudomonadati</taxon>
        <taxon>Spirochaetota</taxon>
        <taxon>Spirochaetia</taxon>
        <taxon>Spirochaetales</taxon>
        <taxon>Spirochaetaceae</taxon>
        <taxon>Salinispira</taxon>
    </lineage>
</organism>
<dbReference type="EMBL" id="CP006939">
    <property type="protein sequence ID" value="AHC13940.1"/>
    <property type="molecule type" value="Genomic_DNA"/>
</dbReference>
<evidence type="ECO:0000256" key="7">
    <source>
        <dbReference type="ARBA" id="ARBA00022679"/>
    </source>
</evidence>
<gene>
    <name evidence="12" type="ORF">L21SP2_0508</name>
</gene>
<dbReference type="InterPro" id="IPR001783">
    <property type="entry name" value="Lumazine-bd"/>
</dbReference>
<evidence type="ECO:0000256" key="9">
    <source>
        <dbReference type="NCBIfam" id="TIGR00187"/>
    </source>
</evidence>
<sequence>MFTGLIEELGVMQSLTSIGSAGGDKAMRLRISAPGIAPELKIGDSVAVNGACQTVTECSSGDFTVECLGETLTKTNLGSLSRGQAVNLERALRMGDRFDGHMVQGHVNETASVVSIEQRGTNRYLKVLLSDQAAAMCIPEGSIAIDGISLTIALLYPPRSGHQALAVNVIPHTWENTSLKHLSQGSRVNIETDMIGRYVARLLEPARVSGDQEKEKTGKGRRAEAGRRLYDLLTGGNGYE</sequence>
<dbReference type="AlphaFoldDB" id="V5WE75"/>
<dbReference type="EC" id="2.5.1.9" evidence="4 9"/>
<dbReference type="KEGG" id="slr:L21SP2_0508"/>
<dbReference type="NCBIfam" id="NF006767">
    <property type="entry name" value="PRK09289.1"/>
    <property type="match status" value="1"/>
</dbReference>
<comment type="catalytic activity">
    <reaction evidence="1">
        <text>2 6,7-dimethyl-8-(1-D-ribityl)lumazine + H(+) = 5-amino-6-(D-ribitylamino)uracil + riboflavin</text>
        <dbReference type="Rhea" id="RHEA:20772"/>
        <dbReference type="ChEBI" id="CHEBI:15378"/>
        <dbReference type="ChEBI" id="CHEBI:15934"/>
        <dbReference type="ChEBI" id="CHEBI:57986"/>
        <dbReference type="ChEBI" id="CHEBI:58201"/>
        <dbReference type="EC" id="2.5.1.9"/>
    </reaction>
</comment>
<reference evidence="12 13" key="1">
    <citation type="journal article" date="2015" name="Stand. Genomic Sci.">
        <title>Complete genome sequence and description of Salinispira pacifica gen. nov., sp. nov., a novel spirochaete isolated form a hypersaline microbial mat.</title>
        <authorList>
            <person name="Ben Hania W."/>
            <person name="Joseph M."/>
            <person name="Schumann P."/>
            <person name="Bunk B."/>
            <person name="Fiebig A."/>
            <person name="Sproer C."/>
            <person name="Klenk H.P."/>
            <person name="Fardeau M.L."/>
            <person name="Spring S."/>
        </authorList>
    </citation>
    <scope>NUCLEOTIDE SEQUENCE [LARGE SCALE GENOMIC DNA]</scope>
    <source>
        <strain evidence="12 13">L21-RPul-D2</strain>
    </source>
</reference>
<evidence type="ECO:0000256" key="3">
    <source>
        <dbReference type="ARBA" id="ARBA00004887"/>
    </source>
</evidence>
<keyword evidence="6" id="KW-0686">Riboflavin biosynthesis</keyword>
<dbReference type="InterPro" id="IPR023366">
    <property type="entry name" value="ATP_synth_asu-like_sf"/>
</dbReference>
<feature type="repeat" description="Lumazine-binding" evidence="10">
    <location>
        <begin position="1"/>
        <end position="101"/>
    </location>
</feature>
<keyword evidence="13" id="KW-1185">Reference proteome</keyword>
<feature type="domain" description="Lumazine-binding" evidence="11">
    <location>
        <begin position="1"/>
        <end position="101"/>
    </location>
</feature>
<dbReference type="HOGENOM" id="CLU_034388_2_0_12"/>
<feature type="domain" description="Lumazine-binding" evidence="11">
    <location>
        <begin position="102"/>
        <end position="203"/>
    </location>
</feature>
<dbReference type="STRING" id="1307761.L21SP2_0508"/>
<evidence type="ECO:0000256" key="4">
    <source>
        <dbReference type="ARBA" id="ARBA00012827"/>
    </source>
</evidence>
<feature type="repeat" description="Lumazine-binding" evidence="10">
    <location>
        <begin position="102"/>
        <end position="203"/>
    </location>
</feature>
<dbReference type="PANTHER" id="PTHR21098:SF12">
    <property type="entry name" value="RIBOFLAVIN SYNTHASE"/>
    <property type="match status" value="1"/>
</dbReference>
<dbReference type="PIRSF" id="PIRSF000498">
    <property type="entry name" value="Riboflavin_syn_A"/>
    <property type="match status" value="1"/>
</dbReference>
<evidence type="ECO:0000256" key="8">
    <source>
        <dbReference type="ARBA" id="ARBA00022737"/>
    </source>
</evidence>
<protein>
    <recommendedName>
        <fullName evidence="5 9">Riboflavin synthase</fullName>
        <ecNumber evidence="4 9">2.5.1.9</ecNumber>
    </recommendedName>
</protein>
<dbReference type="OrthoDB" id="9788537at2"/>
<evidence type="ECO:0000256" key="1">
    <source>
        <dbReference type="ARBA" id="ARBA00000968"/>
    </source>
</evidence>
<dbReference type="SUPFAM" id="SSF63380">
    <property type="entry name" value="Riboflavin synthase domain-like"/>
    <property type="match status" value="2"/>
</dbReference>
<dbReference type="PATRIC" id="fig|1307761.3.peg.509"/>
<dbReference type="GO" id="GO:0009231">
    <property type="term" value="P:riboflavin biosynthetic process"/>
    <property type="evidence" value="ECO:0007669"/>
    <property type="project" value="UniProtKB-KW"/>
</dbReference>
<dbReference type="PANTHER" id="PTHR21098">
    <property type="entry name" value="RIBOFLAVIN SYNTHASE ALPHA CHAIN"/>
    <property type="match status" value="1"/>
</dbReference>
<dbReference type="eggNOG" id="COG0307">
    <property type="taxonomic scope" value="Bacteria"/>
</dbReference>
<dbReference type="Pfam" id="PF00677">
    <property type="entry name" value="Lum_binding"/>
    <property type="match status" value="2"/>
</dbReference>
<dbReference type="NCBIfam" id="TIGR00187">
    <property type="entry name" value="ribE"/>
    <property type="match status" value="1"/>
</dbReference>
<evidence type="ECO:0000256" key="6">
    <source>
        <dbReference type="ARBA" id="ARBA00022619"/>
    </source>
</evidence>
<dbReference type="RefSeq" id="WP_024266872.1">
    <property type="nucleotide sequence ID" value="NC_023035.1"/>
</dbReference>
<dbReference type="InterPro" id="IPR026017">
    <property type="entry name" value="Lumazine-bd_dom"/>
</dbReference>
<keyword evidence="7 12" id="KW-0808">Transferase</keyword>
<evidence type="ECO:0000313" key="12">
    <source>
        <dbReference type="EMBL" id="AHC13940.1"/>
    </source>
</evidence>
<evidence type="ECO:0000256" key="2">
    <source>
        <dbReference type="ARBA" id="ARBA00002803"/>
    </source>
</evidence>
<dbReference type="CDD" id="cd00402">
    <property type="entry name" value="Riboflavin_synthase_like"/>
    <property type="match status" value="1"/>
</dbReference>
<evidence type="ECO:0000256" key="5">
    <source>
        <dbReference type="ARBA" id="ARBA00013950"/>
    </source>
</evidence>
<proteinExistence type="predicted"/>
<dbReference type="Proteomes" id="UP000018680">
    <property type="component" value="Chromosome"/>
</dbReference>
<name>V5WE75_9SPIO</name>
<accession>V5WE75</accession>
<evidence type="ECO:0000256" key="10">
    <source>
        <dbReference type="PROSITE-ProRule" id="PRU00524"/>
    </source>
</evidence>
<evidence type="ECO:0000313" key="13">
    <source>
        <dbReference type="Proteomes" id="UP000018680"/>
    </source>
</evidence>
<comment type="pathway">
    <text evidence="3">Cofactor biosynthesis; riboflavin biosynthesis; riboflavin from 2-hydroxy-3-oxobutyl phosphate and 5-amino-6-(D-ribitylamino)uracil: step 2/2.</text>
</comment>
<keyword evidence="8" id="KW-0677">Repeat</keyword>
<dbReference type="GO" id="GO:0004746">
    <property type="term" value="F:riboflavin synthase activity"/>
    <property type="evidence" value="ECO:0007669"/>
    <property type="project" value="UniProtKB-UniRule"/>
</dbReference>
<dbReference type="Gene3D" id="2.40.30.20">
    <property type="match status" value="2"/>
</dbReference>
<comment type="function">
    <text evidence="2">Catalyzes the dismutation of two molecules of 6,7-dimethyl-8-ribityllumazine, resulting in the formation of riboflavin and 5-amino-6-(D-ribitylamino)uracil.</text>
</comment>
<evidence type="ECO:0000259" key="11">
    <source>
        <dbReference type="PROSITE" id="PS51177"/>
    </source>
</evidence>
<dbReference type="PROSITE" id="PS51177">
    <property type="entry name" value="LUMAZINE_BIND"/>
    <property type="match status" value="2"/>
</dbReference>
<dbReference type="InterPro" id="IPR017938">
    <property type="entry name" value="Riboflavin_synthase-like_b-brl"/>
</dbReference>